<feature type="region of interest" description="Disordered" evidence="1">
    <location>
        <begin position="195"/>
        <end position="215"/>
    </location>
</feature>
<evidence type="ECO:0008006" key="4">
    <source>
        <dbReference type="Google" id="ProtNLM"/>
    </source>
</evidence>
<dbReference type="AlphaFoldDB" id="C5P2K4"/>
<dbReference type="InterPro" id="IPR011009">
    <property type="entry name" value="Kinase-like_dom_sf"/>
</dbReference>
<sequence length="215" mass="23995">MAAHTFHRGTPTNEHLFSYTSGRFLFNEDRRRQERYVEFDVEAFKELAAQGIEPGHGKVAHIAKFAEGGFNRVFLLTMDDGFQAIAKIPYKIALPKRHATASEAATLEFLRLKGIPVPKLYSYSASVDNPAGVEYIIMEKVNGVPIETRWLSMTKRERHTLASSFVRLRKSSGKVSGKLAPSPLSVCGCSAKLVHPHQERPNNTTDAKSTNARRP</sequence>
<dbReference type="HOGENOM" id="CLU_1283151_0_0_1"/>
<name>C5P2K4_COCP7</name>
<evidence type="ECO:0000313" key="2">
    <source>
        <dbReference type="EMBL" id="EER29107.1"/>
    </source>
</evidence>
<dbReference type="SUPFAM" id="SSF56112">
    <property type="entry name" value="Protein kinase-like (PK-like)"/>
    <property type="match status" value="1"/>
</dbReference>
<dbReference type="PANTHER" id="PTHR36091:SF2">
    <property type="entry name" value="AMINOGLYCOSIDE PHOSPHOTRANSFERASE DOMAIN-CONTAINING PROTEIN"/>
    <property type="match status" value="1"/>
</dbReference>
<dbReference type="Proteomes" id="UP000009084">
    <property type="component" value="Unassembled WGS sequence"/>
</dbReference>
<dbReference type="GO" id="GO:0005739">
    <property type="term" value="C:mitochondrion"/>
    <property type="evidence" value="ECO:0007669"/>
    <property type="project" value="TreeGrafter"/>
</dbReference>
<proteinExistence type="predicted"/>
<organism evidence="2 3">
    <name type="scientific">Coccidioides posadasii (strain C735)</name>
    <name type="common">Valley fever fungus</name>
    <dbReference type="NCBI Taxonomy" id="222929"/>
    <lineage>
        <taxon>Eukaryota</taxon>
        <taxon>Fungi</taxon>
        <taxon>Dikarya</taxon>
        <taxon>Ascomycota</taxon>
        <taxon>Pezizomycotina</taxon>
        <taxon>Eurotiomycetes</taxon>
        <taxon>Eurotiomycetidae</taxon>
        <taxon>Onygenales</taxon>
        <taxon>Onygenaceae</taxon>
        <taxon>Coccidioides</taxon>
    </lineage>
</organism>
<feature type="compositionally biased region" description="Polar residues" evidence="1">
    <location>
        <begin position="201"/>
        <end position="215"/>
    </location>
</feature>
<protein>
    <recommendedName>
        <fullName evidence="4">Aminoglycoside phosphotransferase domain-containing protein</fullName>
    </recommendedName>
</protein>
<evidence type="ECO:0000256" key="1">
    <source>
        <dbReference type="SAM" id="MobiDB-lite"/>
    </source>
</evidence>
<gene>
    <name evidence="2" type="ORF">CPC735_038130</name>
</gene>
<accession>C5P2K4</accession>
<dbReference type="PANTHER" id="PTHR36091">
    <property type="entry name" value="ALTERED INHERITANCE OF MITOCHONDRIA PROTEIN 9, MITOCHONDRIAL"/>
    <property type="match status" value="1"/>
</dbReference>
<dbReference type="OrthoDB" id="10003767at2759"/>
<dbReference type="VEuPathDB" id="FungiDB:CPC735_038130"/>
<dbReference type="KEGG" id="cpw:9696747"/>
<dbReference type="EMBL" id="ACFW01000012">
    <property type="protein sequence ID" value="EER29107.1"/>
    <property type="molecule type" value="Genomic_DNA"/>
</dbReference>
<comment type="caution">
    <text evidence="2">The sequence shown here is derived from an EMBL/GenBank/DDBJ whole genome shotgun (WGS) entry which is preliminary data.</text>
</comment>
<evidence type="ECO:0000313" key="3">
    <source>
        <dbReference type="Proteomes" id="UP000009084"/>
    </source>
</evidence>
<dbReference type="Gene3D" id="3.30.200.20">
    <property type="entry name" value="Phosphorylase Kinase, domain 1"/>
    <property type="match status" value="1"/>
</dbReference>
<dbReference type="InterPro" id="IPR051035">
    <property type="entry name" value="Mito_inheritance_9"/>
</dbReference>
<reference evidence="2 3" key="1">
    <citation type="journal article" date="2009" name="Genome Res.">
        <title>Comparative genomic analyses of the human fungal pathogens Coccidioides and their relatives.</title>
        <authorList>
            <person name="Sharpton T.J."/>
            <person name="Stajich J.E."/>
            <person name="Rounsley S.D."/>
            <person name="Gardner M.J."/>
            <person name="Wortman J.R."/>
            <person name="Jordar V.S."/>
            <person name="Maiti R."/>
            <person name="Kodira C.D."/>
            <person name="Neafsey D.E."/>
            <person name="Zeng Q."/>
            <person name="Hung C.-Y."/>
            <person name="McMahan C."/>
            <person name="Muszewska A."/>
            <person name="Grynberg M."/>
            <person name="Mandel M.A."/>
            <person name="Kellner E.M."/>
            <person name="Barker B.M."/>
            <person name="Galgiani J.N."/>
            <person name="Orbach M.J."/>
            <person name="Kirkland T.N."/>
            <person name="Cole G.T."/>
            <person name="Henn M.R."/>
            <person name="Birren B.W."/>
            <person name="Taylor J.W."/>
        </authorList>
    </citation>
    <scope>NUCLEOTIDE SEQUENCE [LARGE SCALE GENOMIC DNA]</scope>
    <source>
        <strain evidence="3">C735</strain>
    </source>
</reference>